<dbReference type="PANTHER" id="PTHR43818">
    <property type="entry name" value="BCDNA.GH03377"/>
    <property type="match status" value="1"/>
</dbReference>
<feature type="domain" description="GFO/IDH/MocA-like oxidoreductase" evidence="3">
    <location>
        <begin position="129"/>
        <end position="263"/>
    </location>
</feature>
<organism evidence="4 5">
    <name type="scientific">Aureimonas endophytica</name>
    <dbReference type="NCBI Taxonomy" id="2027858"/>
    <lineage>
        <taxon>Bacteria</taxon>
        <taxon>Pseudomonadati</taxon>
        <taxon>Pseudomonadota</taxon>
        <taxon>Alphaproteobacteria</taxon>
        <taxon>Hyphomicrobiales</taxon>
        <taxon>Aurantimonadaceae</taxon>
        <taxon>Aureimonas</taxon>
    </lineage>
</organism>
<accession>A0A916ZH18</accession>
<dbReference type="PANTHER" id="PTHR43818:SF11">
    <property type="entry name" value="BCDNA.GH03377"/>
    <property type="match status" value="1"/>
</dbReference>
<evidence type="ECO:0000256" key="1">
    <source>
        <dbReference type="ARBA" id="ARBA00023002"/>
    </source>
</evidence>
<dbReference type="SUPFAM" id="SSF55347">
    <property type="entry name" value="Glyceraldehyde-3-phosphate dehydrogenase-like, C-terminal domain"/>
    <property type="match status" value="1"/>
</dbReference>
<protein>
    <submittedName>
        <fullName evidence="4">Oxidoreductase</fullName>
    </submittedName>
</protein>
<dbReference type="InterPro" id="IPR050463">
    <property type="entry name" value="Gfo/Idh/MocA_oxidrdct_glycsds"/>
</dbReference>
<dbReference type="Proteomes" id="UP000644699">
    <property type="component" value="Unassembled WGS sequence"/>
</dbReference>
<dbReference type="GO" id="GO:0000166">
    <property type="term" value="F:nucleotide binding"/>
    <property type="evidence" value="ECO:0007669"/>
    <property type="project" value="InterPro"/>
</dbReference>
<dbReference type="SUPFAM" id="SSF51735">
    <property type="entry name" value="NAD(P)-binding Rossmann-fold domains"/>
    <property type="match status" value="1"/>
</dbReference>
<dbReference type="GO" id="GO:0016491">
    <property type="term" value="F:oxidoreductase activity"/>
    <property type="evidence" value="ECO:0007669"/>
    <property type="project" value="UniProtKB-KW"/>
</dbReference>
<comment type="caution">
    <text evidence="4">The sequence shown here is derived from an EMBL/GenBank/DDBJ whole genome shotgun (WGS) entry which is preliminary data.</text>
</comment>
<reference evidence="4" key="1">
    <citation type="journal article" date="2014" name="Int. J. Syst. Evol. Microbiol.">
        <title>Complete genome sequence of Corynebacterium casei LMG S-19264T (=DSM 44701T), isolated from a smear-ripened cheese.</title>
        <authorList>
            <consortium name="US DOE Joint Genome Institute (JGI-PGF)"/>
            <person name="Walter F."/>
            <person name="Albersmeier A."/>
            <person name="Kalinowski J."/>
            <person name="Ruckert C."/>
        </authorList>
    </citation>
    <scope>NUCLEOTIDE SEQUENCE</scope>
    <source>
        <strain evidence="4">CGMCC 1.15367</strain>
    </source>
</reference>
<dbReference type="RefSeq" id="WP_188907431.1">
    <property type="nucleotide sequence ID" value="NZ_BMIQ01000002.1"/>
</dbReference>
<keyword evidence="1" id="KW-0560">Oxidoreductase</keyword>
<dbReference type="InterPro" id="IPR036291">
    <property type="entry name" value="NAD(P)-bd_dom_sf"/>
</dbReference>
<dbReference type="Pfam" id="PF01408">
    <property type="entry name" value="GFO_IDH_MocA"/>
    <property type="match status" value="1"/>
</dbReference>
<dbReference type="Gene3D" id="3.30.360.10">
    <property type="entry name" value="Dihydrodipicolinate Reductase, domain 2"/>
    <property type="match status" value="1"/>
</dbReference>
<evidence type="ECO:0000259" key="3">
    <source>
        <dbReference type="Pfam" id="PF22725"/>
    </source>
</evidence>
<dbReference type="Gene3D" id="3.40.50.720">
    <property type="entry name" value="NAD(P)-binding Rossmann-like Domain"/>
    <property type="match status" value="1"/>
</dbReference>
<name>A0A916ZH18_9HYPH</name>
<dbReference type="AlphaFoldDB" id="A0A916ZH18"/>
<feature type="domain" description="Gfo/Idh/MocA-like oxidoreductase N-terminal" evidence="2">
    <location>
        <begin position="4"/>
        <end position="117"/>
    </location>
</feature>
<dbReference type="Pfam" id="PF22725">
    <property type="entry name" value="GFO_IDH_MocA_C3"/>
    <property type="match status" value="1"/>
</dbReference>
<dbReference type="InterPro" id="IPR055170">
    <property type="entry name" value="GFO_IDH_MocA-like_dom"/>
</dbReference>
<keyword evidence="5" id="KW-1185">Reference proteome</keyword>
<evidence type="ECO:0000313" key="5">
    <source>
        <dbReference type="Proteomes" id="UP000644699"/>
    </source>
</evidence>
<dbReference type="EMBL" id="BMIQ01000002">
    <property type="protein sequence ID" value="GGD95530.1"/>
    <property type="molecule type" value="Genomic_DNA"/>
</dbReference>
<evidence type="ECO:0000259" key="2">
    <source>
        <dbReference type="Pfam" id="PF01408"/>
    </source>
</evidence>
<evidence type="ECO:0000313" key="4">
    <source>
        <dbReference type="EMBL" id="GGD95530.1"/>
    </source>
</evidence>
<reference evidence="4" key="2">
    <citation type="submission" date="2020-09" db="EMBL/GenBank/DDBJ databases">
        <authorList>
            <person name="Sun Q."/>
            <person name="Zhou Y."/>
        </authorList>
    </citation>
    <scope>NUCLEOTIDE SEQUENCE</scope>
    <source>
        <strain evidence="4">CGMCC 1.15367</strain>
    </source>
</reference>
<proteinExistence type="predicted"/>
<sequence>MVQRIGLVGCGVISGIYLHNAPLFRDIRFTACADMRPEAARARAEEYGLRALTLDELYRSDEVDIVLNLTNPDAHAEVALKALDAGKHVYGEKPLATSLADGRAIVDLAARRGLRVGSAPDTVLGPGTQTCRRLIEDGTVGEIMSGVASIMSRGMENWHPAPGFYFRPGGGPVLDMGPYYIGALVMLLGPVAKVVSAGRVGLPERIVSAEGPNLGQRIVPEVQTTIHSILTFASGAQVTLLASWDVWNHAHRPIELHGVNASLRVPDPNFMDGRTEIATNRESWETVATGDSLYSRPNYPFAAPIYANYRGLGLAEMAAAIEAGRPHRANGDWAFHTLDVMLAILRSAEEERAIAIGSRCAVPAALSPAEADSLLAGDGSEARRSA</sequence>
<gene>
    <name evidence="4" type="ORF">GCM10011390_12860</name>
</gene>
<dbReference type="InterPro" id="IPR000683">
    <property type="entry name" value="Gfo/Idh/MocA-like_OxRdtase_N"/>
</dbReference>